<keyword evidence="3" id="KW-0732">Signal</keyword>
<gene>
    <name evidence="4" type="ORF">DL546_008511</name>
</gene>
<dbReference type="InterPro" id="IPR028000">
    <property type="entry name" value="Pma1"/>
</dbReference>
<reference evidence="4 5" key="1">
    <citation type="submission" date="2018-08" db="EMBL/GenBank/DDBJ databases">
        <title>Draft genome of the lignicolous fungus Coniochaeta pulveracea.</title>
        <authorList>
            <person name="Borstlap C.J."/>
            <person name="De Witt R.N."/>
            <person name="Botha A."/>
            <person name="Volschenk H."/>
        </authorList>
    </citation>
    <scope>NUCLEOTIDE SEQUENCE [LARGE SCALE GENOMIC DNA]</scope>
    <source>
        <strain evidence="4 5">CAB683</strain>
    </source>
</reference>
<dbReference type="OrthoDB" id="4084551at2759"/>
<evidence type="ECO:0000256" key="2">
    <source>
        <dbReference type="SAM" id="Phobius"/>
    </source>
</evidence>
<evidence type="ECO:0000256" key="3">
    <source>
        <dbReference type="SAM" id="SignalP"/>
    </source>
</evidence>
<keyword evidence="2" id="KW-1133">Transmembrane helix</keyword>
<evidence type="ECO:0000313" key="5">
    <source>
        <dbReference type="Proteomes" id="UP000275385"/>
    </source>
</evidence>
<feature type="region of interest" description="Disordered" evidence="1">
    <location>
        <begin position="292"/>
        <end position="360"/>
    </location>
</feature>
<name>A0A420YMS6_9PEZI</name>
<comment type="caution">
    <text evidence="4">The sequence shown here is derived from an EMBL/GenBank/DDBJ whole genome shotgun (WGS) entry which is preliminary data.</text>
</comment>
<dbReference type="EMBL" id="QVQW01000002">
    <property type="protein sequence ID" value="RKU49162.1"/>
    <property type="molecule type" value="Genomic_DNA"/>
</dbReference>
<feature type="transmembrane region" description="Helical" evidence="2">
    <location>
        <begin position="251"/>
        <end position="273"/>
    </location>
</feature>
<organism evidence="4 5">
    <name type="scientific">Coniochaeta pulveracea</name>
    <dbReference type="NCBI Taxonomy" id="177199"/>
    <lineage>
        <taxon>Eukaryota</taxon>
        <taxon>Fungi</taxon>
        <taxon>Dikarya</taxon>
        <taxon>Ascomycota</taxon>
        <taxon>Pezizomycotina</taxon>
        <taxon>Sordariomycetes</taxon>
        <taxon>Sordariomycetidae</taxon>
        <taxon>Coniochaetales</taxon>
        <taxon>Coniochaetaceae</taxon>
        <taxon>Coniochaeta</taxon>
    </lineage>
</organism>
<proteinExistence type="predicted"/>
<dbReference type="Proteomes" id="UP000275385">
    <property type="component" value="Unassembled WGS sequence"/>
</dbReference>
<evidence type="ECO:0000256" key="1">
    <source>
        <dbReference type="SAM" id="MobiDB-lite"/>
    </source>
</evidence>
<protein>
    <recommendedName>
        <fullName evidence="6">Mid2 domain-containing protein</fullName>
    </recommendedName>
</protein>
<evidence type="ECO:0008006" key="6">
    <source>
        <dbReference type="Google" id="ProtNLM"/>
    </source>
</evidence>
<keyword evidence="5" id="KW-1185">Reference proteome</keyword>
<dbReference type="AlphaFoldDB" id="A0A420YMS6"/>
<feature type="signal peptide" evidence="3">
    <location>
        <begin position="1"/>
        <end position="25"/>
    </location>
</feature>
<evidence type="ECO:0000313" key="4">
    <source>
        <dbReference type="EMBL" id="RKU49162.1"/>
    </source>
</evidence>
<sequence>MPSTRNLPLRRVLAASLLFASAVLSLPTELHIIIEDREVASAAPSDWVTVGPSGARTIKPTAIGPDGATTTDQRAPESLTATGTYTLLPISTAPTTSTGLPPVATASADGTGTHLACEVYTGADAPFCAPKSGTQLNPGASYFVTWNPTYFSDTDTWLELQGEYLDGSGNGFTSERIPATQLYYAWTIDPNILSTHHTTDLALNMTLTLVQFETQTSNEAIDTADGPSVIITKNSQNYSPTSATKHHHTNVAAIVVPIIVVVVLILMIGLCVFSWRRTGTVPVLGALKRRSTAGGAGYGERQSRSQRLGAGADPVVGRPASRVKSAAGVELTDRDSWSPSTSPRGGNVFRQELQRQERER</sequence>
<keyword evidence="2" id="KW-0472">Membrane</keyword>
<accession>A0A420YMS6</accession>
<keyword evidence="2" id="KW-0812">Transmembrane</keyword>
<feature type="chain" id="PRO_5019398062" description="Mid2 domain-containing protein" evidence="3">
    <location>
        <begin position="26"/>
        <end position="360"/>
    </location>
</feature>
<dbReference type="Pfam" id="PF14610">
    <property type="entry name" value="Psg1"/>
    <property type="match status" value="1"/>
</dbReference>